<dbReference type="AlphaFoldDB" id="M4BNV3"/>
<name>M4BNV3_HYAAE</name>
<dbReference type="HOGENOM" id="CLU_2517407_0_0_1"/>
<sequence>MISGVHLVVWSKKHSARAAKKNTNRAQNQVKIPILTMYLSNLSQEMQVKTNSSGILMLTMRVAVVKLFEESWTLRRPTTAISLWT</sequence>
<protein>
    <submittedName>
        <fullName evidence="1">Uncharacterized protein</fullName>
    </submittedName>
</protein>
<reference evidence="2" key="1">
    <citation type="journal article" date="2010" name="Science">
        <title>Signatures of adaptation to obligate biotrophy in the Hyaloperonospora arabidopsidis genome.</title>
        <authorList>
            <person name="Baxter L."/>
            <person name="Tripathy S."/>
            <person name="Ishaque N."/>
            <person name="Boot N."/>
            <person name="Cabral A."/>
            <person name="Kemen E."/>
            <person name="Thines M."/>
            <person name="Ah-Fong A."/>
            <person name="Anderson R."/>
            <person name="Badejoko W."/>
            <person name="Bittner-Eddy P."/>
            <person name="Boore J.L."/>
            <person name="Chibucos M.C."/>
            <person name="Coates M."/>
            <person name="Dehal P."/>
            <person name="Delehaunty K."/>
            <person name="Dong S."/>
            <person name="Downton P."/>
            <person name="Dumas B."/>
            <person name="Fabro G."/>
            <person name="Fronick C."/>
            <person name="Fuerstenberg S.I."/>
            <person name="Fulton L."/>
            <person name="Gaulin E."/>
            <person name="Govers F."/>
            <person name="Hughes L."/>
            <person name="Humphray S."/>
            <person name="Jiang R.H."/>
            <person name="Judelson H."/>
            <person name="Kamoun S."/>
            <person name="Kyung K."/>
            <person name="Meijer H."/>
            <person name="Minx P."/>
            <person name="Morris P."/>
            <person name="Nelson J."/>
            <person name="Phuntumart V."/>
            <person name="Qutob D."/>
            <person name="Rehmany A."/>
            <person name="Rougon-Cardoso A."/>
            <person name="Ryden P."/>
            <person name="Torto-Alalibo T."/>
            <person name="Studholme D."/>
            <person name="Wang Y."/>
            <person name="Win J."/>
            <person name="Wood J."/>
            <person name="Clifton S.W."/>
            <person name="Rogers J."/>
            <person name="Van den Ackerveken G."/>
            <person name="Jones J.D."/>
            <person name="McDowell J.M."/>
            <person name="Beynon J."/>
            <person name="Tyler B.M."/>
        </authorList>
    </citation>
    <scope>NUCLEOTIDE SEQUENCE [LARGE SCALE GENOMIC DNA]</scope>
    <source>
        <strain evidence="2">Emoy2</strain>
    </source>
</reference>
<proteinExistence type="predicted"/>
<dbReference type="Proteomes" id="UP000011713">
    <property type="component" value="Unassembled WGS sequence"/>
</dbReference>
<dbReference type="EnsemblProtists" id="HpaT808091">
    <property type="protein sequence ID" value="HpaP808091"/>
    <property type="gene ID" value="HpaG808091"/>
</dbReference>
<keyword evidence="2" id="KW-1185">Reference proteome</keyword>
<accession>M4BNV3</accession>
<evidence type="ECO:0000313" key="1">
    <source>
        <dbReference type="EnsemblProtists" id="HpaP808091"/>
    </source>
</evidence>
<organism evidence="1 2">
    <name type="scientific">Hyaloperonospora arabidopsidis (strain Emoy2)</name>
    <name type="common">Downy mildew agent</name>
    <name type="synonym">Peronospora arabidopsidis</name>
    <dbReference type="NCBI Taxonomy" id="559515"/>
    <lineage>
        <taxon>Eukaryota</taxon>
        <taxon>Sar</taxon>
        <taxon>Stramenopiles</taxon>
        <taxon>Oomycota</taxon>
        <taxon>Peronosporomycetes</taxon>
        <taxon>Peronosporales</taxon>
        <taxon>Peronosporaceae</taxon>
        <taxon>Hyaloperonospora</taxon>
    </lineage>
</organism>
<reference evidence="1" key="2">
    <citation type="submission" date="2015-06" db="UniProtKB">
        <authorList>
            <consortium name="EnsemblProtists"/>
        </authorList>
    </citation>
    <scope>IDENTIFICATION</scope>
    <source>
        <strain evidence="1">Emoy2</strain>
    </source>
</reference>
<evidence type="ECO:0000313" key="2">
    <source>
        <dbReference type="Proteomes" id="UP000011713"/>
    </source>
</evidence>
<dbReference type="EMBL" id="JH598476">
    <property type="status" value="NOT_ANNOTATED_CDS"/>
    <property type="molecule type" value="Genomic_DNA"/>
</dbReference>
<dbReference type="VEuPathDB" id="FungiDB:HpaG808091"/>
<dbReference type="InParanoid" id="M4BNV3"/>